<gene>
    <name evidence="2" type="ORF">SAMN05216463_10368</name>
</gene>
<evidence type="ECO:0008006" key="4">
    <source>
        <dbReference type="Google" id="ProtNLM"/>
    </source>
</evidence>
<proteinExistence type="predicted"/>
<keyword evidence="1" id="KW-0472">Membrane</keyword>
<dbReference type="EMBL" id="FRBD01000003">
    <property type="protein sequence ID" value="SHK41599.1"/>
    <property type="molecule type" value="Genomic_DNA"/>
</dbReference>
<organism evidence="2 3">
    <name type="scientific">Xylanibacter ruminicola</name>
    <name type="common">Prevotella ruminicola</name>
    <dbReference type="NCBI Taxonomy" id="839"/>
    <lineage>
        <taxon>Bacteria</taxon>
        <taxon>Pseudomonadati</taxon>
        <taxon>Bacteroidota</taxon>
        <taxon>Bacteroidia</taxon>
        <taxon>Bacteroidales</taxon>
        <taxon>Prevotellaceae</taxon>
        <taxon>Xylanibacter</taxon>
    </lineage>
</organism>
<protein>
    <recommendedName>
        <fullName evidence="4">DUF4112 domain-containing protein</fullName>
    </recommendedName>
</protein>
<dbReference type="PANTHER" id="PTHR35519:SF2">
    <property type="entry name" value="PH DOMAIN PROTEIN"/>
    <property type="match status" value="1"/>
</dbReference>
<evidence type="ECO:0000313" key="2">
    <source>
        <dbReference type="EMBL" id="SHK41599.1"/>
    </source>
</evidence>
<sequence length="164" mass="18679">MKSNEEKRLQRRQRLINNKAYQTMQGLTRYMDRYYLDALIGVIPGWGDAIALLCVVPFVYFSARIIKSVPLTLAVLNNALRDVLLGMIPFFVGDIIDIFHRANTQNMQMIQGFVNGDEAVIKQVNQRAWQSAIVLIVLLLLIALMIWLLISFGSYLYSLLASIV</sequence>
<accession>A0A1M6SAF4</accession>
<evidence type="ECO:0000256" key="1">
    <source>
        <dbReference type="SAM" id="Phobius"/>
    </source>
</evidence>
<feature type="transmembrane region" description="Helical" evidence="1">
    <location>
        <begin position="83"/>
        <end position="100"/>
    </location>
</feature>
<dbReference type="AlphaFoldDB" id="A0A1M6SAF4"/>
<dbReference type="Pfam" id="PF13430">
    <property type="entry name" value="DUF4112"/>
    <property type="match status" value="1"/>
</dbReference>
<keyword evidence="1" id="KW-0812">Transmembrane</keyword>
<keyword evidence="1" id="KW-1133">Transmembrane helix</keyword>
<dbReference type="Proteomes" id="UP000184130">
    <property type="component" value="Unassembled WGS sequence"/>
</dbReference>
<evidence type="ECO:0000313" key="3">
    <source>
        <dbReference type="Proteomes" id="UP000184130"/>
    </source>
</evidence>
<reference evidence="2 3" key="1">
    <citation type="submission" date="2016-11" db="EMBL/GenBank/DDBJ databases">
        <authorList>
            <person name="Jaros S."/>
            <person name="Januszkiewicz K."/>
            <person name="Wedrychowicz H."/>
        </authorList>
    </citation>
    <scope>NUCLEOTIDE SEQUENCE [LARGE SCALE GENOMIC DNA]</scope>
    <source>
        <strain evidence="2 3">KHT3</strain>
    </source>
</reference>
<name>A0A1M6SAF4_XYLRU</name>
<feature type="transmembrane region" description="Helical" evidence="1">
    <location>
        <begin position="132"/>
        <end position="157"/>
    </location>
</feature>
<dbReference type="PANTHER" id="PTHR35519">
    <property type="entry name" value="MEMBRANE PROTEINS"/>
    <property type="match status" value="1"/>
</dbReference>
<dbReference type="InterPro" id="IPR025187">
    <property type="entry name" value="DUF4112"/>
</dbReference>
<feature type="transmembrane region" description="Helical" evidence="1">
    <location>
        <begin position="34"/>
        <end position="63"/>
    </location>
</feature>
<dbReference type="OrthoDB" id="1069997at2"/>
<dbReference type="RefSeq" id="WP_073204841.1">
    <property type="nucleotide sequence ID" value="NZ_FRBD01000003.1"/>
</dbReference>